<feature type="compositionally biased region" description="Basic and acidic residues" evidence="12">
    <location>
        <begin position="465"/>
        <end position="491"/>
    </location>
</feature>
<dbReference type="GO" id="GO:0005524">
    <property type="term" value="F:ATP binding"/>
    <property type="evidence" value="ECO:0007669"/>
    <property type="project" value="UniProtKB-KW"/>
</dbReference>
<feature type="region of interest" description="Disordered" evidence="12">
    <location>
        <begin position="514"/>
        <end position="845"/>
    </location>
</feature>
<dbReference type="InterPro" id="IPR008921">
    <property type="entry name" value="DNA_pol3_clamp-load_cplx_C"/>
</dbReference>
<dbReference type="Pfam" id="PF22608">
    <property type="entry name" value="DNAX_ATPase_lid"/>
    <property type="match status" value="1"/>
</dbReference>
<sequence>MSYQVLARKWRPGKFGELVGQEHVVSAISNALDNDRLHHAYLFTGTRGVGKTTIARIFSKSLNCEEGQGANPCGQCDTCKEIEHGNYVDLLEIDAASRTKVEDTRELLDNVQYKPTRGRYKVYLIDEVHMLSKHSFNALLKTLEEPPPHVKFLLATTDPQKLPITILSRCLQFNLKAMSREQIVGQLTHILEQESLSFEPQALSLLARAAQGSMRDALSLTDQAIAQGGNQVIASVVTDMLGLMDKNQLLKVVHAVVNKSPSDVMNLVNDIAEQAPDYDNVHSELASLLHQVALTQWVPEACKLETTSAKAIFQLAKTIPAEQVQLLYQIALQGRKDLPFAADGRSAFEMTLMRMMSFAPAPPPSGGEELIESGASENELPVSSHREVEGHHQRETGDPGNVGKQEQAPESDALATSTNIHQSETVNTSERKLEQSTTPPLHANTREEQTSQIQQNVDDDASSLEEGHVEDHAEGHAEGHAEEHAEGHAGSHTEGQAENNAEIDSEQLPEALPEAKQQLHETSEPALPTQPLQQYSTTQESELQNAQETNDTSTLDSSLPLASYSNDEPPLDAYMDDVPPSESDDFYPVSDNDFQNGSEHYLEAVEGEFAPQSENKAPSPEEQLSATADMLALRQKLKQRKAQDKENEKAQSAAGSEATMAEQRMSNTLRSRFEKSDSGDSVAASSAKPISELSNSAQALQEQPISEHSTQRWSNLEQGLTQEAVLPNSHVEAAPQQQDDDFLDAEFDNDMPFANEEPASTSRAQQQIASQDLPPWETLEPDSGASQEPSSEVGGFAEPEQSERNKAQQSEINQVQVQQSEFNGAQQNEPNEAQEVTQNSSRPVLTDSEYNGLSAYLEDGSKLVHASQIDQWSNLVEQMPIAGLLKQLFLHASFSRNGSQVSLEIDNSQSHLLNDSAKQQLLDALHHGLGENVTIDISLGEPEITPFSLQQNIQAMRLAHAHSVVQTDEKIQALLSTFDASVVTDSVKAR</sequence>
<dbReference type="PANTHER" id="PTHR11669">
    <property type="entry name" value="REPLICATION FACTOR C / DNA POLYMERASE III GAMMA-TAU SUBUNIT"/>
    <property type="match status" value="1"/>
</dbReference>
<keyword evidence="7" id="KW-0547">Nucleotide-binding</keyword>
<dbReference type="FunFam" id="3.40.50.300:FF:000014">
    <property type="entry name" value="DNA polymerase III subunit gamma/tau"/>
    <property type="match status" value="1"/>
</dbReference>
<evidence type="ECO:0000256" key="12">
    <source>
        <dbReference type="SAM" id="MobiDB-lite"/>
    </source>
</evidence>
<dbReference type="PANTHER" id="PTHR11669:SF0">
    <property type="entry name" value="PROTEIN STICHEL-LIKE 2"/>
    <property type="match status" value="1"/>
</dbReference>
<dbReference type="NCBIfam" id="NF004046">
    <property type="entry name" value="PRK05563.1"/>
    <property type="match status" value="1"/>
</dbReference>
<dbReference type="InterPro" id="IPR012763">
    <property type="entry name" value="DNA_pol_III_sug/sutau_N"/>
</dbReference>
<comment type="catalytic activity">
    <reaction evidence="11">
        <text>DNA(n) + a 2'-deoxyribonucleoside 5'-triphosphate = DNA(n+1) + diphosphate</text>
        <dbReference type="Rhea" id="RHEA:22508"/>
        <dbReference type="Rhea" id="RHEA-COMP:17339"/>
        <dbReference type="Rhea" id="RHEA-COMP:17340"/>
        <dbReference type="ChEBI" id="CHEBI:33019"/>
        <dbReference type="ChEBI" id="CHEBI:61560"/>
        <dbReference type="ChEBI" id="CHEBI:173112"/>
        <dbReference type="EC" id="2.7.7.7"/>
    </reaction>
</comment>
<dbReference type="GO" id="GO:0003677">
    <property type="term" value="F:DNA binding"/>
    <property type="evidence" value="ECO:0007669"/>
    <property type="project" value="InterPro"/>
</dbReference>
<keyword evidence="10" id="KW-0239">DNA-directed DNA polymerase</keyword>
<feature type="compositionally biased region" description="Basic and acidic residues" evidence="12">
    <location>
        <begin position="384"/>
        <end position="397"/>
    </location>
</feature>
<protein>
    <recommendedName>
        <fullName evidence="2">DNA-directed DNA polymerase</fullName>
        <ecNumber evidence="2">2.7.7.7</ecNumber>
    </recommendedName>
</protein>
<comment type="similarity">
    <text evidence="1">Belongs to the DnaX/STICHEL family.</text>
</comment>
<evidence type="ECO:0000256" key="3">
    <source>
        <dbReference type="ARBA" id="ARBA00022679"/>
    </source>
</evidence>
<dbReference type="GO" id="GO:0003887">
    <property type="term" value="F:DNA-directed DNA polymerase activity"/>
    <property type="evidence" value="ECO:0007669"/>
    <property type="project" value="UniProtKB-KW"/>
</dbReference>
<feature type="domain" description="AAA+ ATPase" evidence="13">
    <location>
        <begin position="37"/>
        <end position="179"/>
    </location>
</feature>
<dbReference type="GO" id="GO:0046872">
    <property type="term" value="F:metal ion binding"/>
    <property type="evidence" value="ECO:0007669"/>
    <property type="project" value="UniProtKB-KW"/>
</dbReference>
<evidence type="ECO:0000256" key="2">
    <source>
        <dbReference type="ARBA" id="ARBA00012417"/>
    </source>
</evidence>
<dbReference type="InterPro" id="IPR027417">
    <property type="entry name" value="P-loop_NTPase"/>
</dbReference>
<dbReference type="AlphaFoldDB" id="A0A6L9MZD6"/>
<reference evidence="14 15" key="1">
    <citation type="submission" date="2020-01" db="EMBL/GenBank/DDBJ databases">
        <title>Genomes of bacteria type strains.</title>
        <authorList>
            <person name="Chen J."/>
            <person name="Zhu S."/>
            <person name="Yang J."/>
        </authorList>
    </citation>
    <scope>NUCLEOTIDE SEQUENCE [LARGE SCALE GENOMIC DNA]</scope>
    <source>
        <strain evidence="14 15">LMG 22958</strain>
    </source>
</reference>
<keyword evidence="8" id="KW-0862">Zinc</keyword>
<keyword evidence="5" id="KW-0235">DNA replication</keyword>
<feature type="region of interest" description="Disordered" evidence="12">
    <location>
        <begin position="359"/>
        <end position="502"/>
    </location>
</feature>
<evidence type="ECO:0000313" key="14">
    <source>
        <dbReference type="EMBL" id="NDW23060.1"/>
    </source>
</evidence>
<evidence type="ECO:0000256" key="7">
    <source>
        <dbReference type="ARBA" id="ARBA00022741"/>
    </source>
</evidence>
<dbReference type="EMBL" id="JAAAWP010000013">
    <property type="protein sequence ID" value="NDW23060.1"/>
    <property type="molecule type" value="Genomic_DNA"/>
</dbReference>
<dbReference type="GO" id="GO:0006261">
    <property type="term" value="P:DNA-templated DNA replication"/>
    <property type="evidence" value="ECO:0007669"/>
    <property type="project" value="TreeGrafter"/>
</dbReference>
<evidence type="ECO:0000313" key="15">
    <source>
        <dbReference type="Proteomes" id="UP000478837"/>
    </source>
</evidence>
<dbReference type="Pfam" id="PF13177">
    <property type="entry name" value="DNA_pol3_delta2"/>
    <property type="match status" value="1"/>
</dbReference>
<evidence type="ECO:0000256" key="9">
    <source>
        <dbReference type="ARBA" id="ARBA00022840"/>
    </source>
</evidence>
<dbReference type="FunFam" id="1.20.272.10:FF:000003">
    <property type="entry name" value="DNA polymerase III subunit gamma/tau"/>
    <property type="match status" value="1"/>
</dbReference>
<dbReference type="GO" id="GO:0009360">
    <property type="term" value="C:DNA polymerase III complex"/>
    <property type="evidence" value="ECO:0007669"/>
    <property type="project" value="InterPro"/>
</dbReference>
<dbReference type="InterPro" id="IPR045085">
    <property type="entry name" value="HLD_clamp_pol_III_gamma_tau"/>
</dbReference>
<feature type="compositionally biased region" description="Polar residues" evidence="12">
    <location>
        <begin position="692"/>
        <end position="721"/>
    </location>
</feature>
<evidence type="ECO:0000259" key="13">
    <source>
        <dbReference type="SMART" id="SM00382"/>
    </source>
</evidence>
<keyword evidence="6" id="KW-0479">Metal-binding</keyword>
<dbReference type="Proteomes" id="UP000478837">
    <property type="component" value="Unassembled WGS sequence"/>
</dbReference>
<evidence type="ECO:0000256" key="5">
    <source>
        <dbReference type="ARBA" id="ARBA00022705"/>
    </source>
</evidence>
<keyword evidence="15" id="KW-1185">Reference proteome</keyword>
<comment type="caution">
    <text evidence="14">The sequence shown here is derived from an EMBL/GenBank/DDBJ whole genome shotgun (WGS) entry which is preliminary data.</text>
</comment>
<gene>
    <name evidence="14" type="ORF">GTW09_16180</name>
</gene>
<evidence type="ECO:0000256" key="10">
    <source>
        <dbReference type="ARBA" id="ARBA00022932"/>
    </source>
</evidence>
<feature type="compositionally biased region" description="Polar residues" evidence="12">
    <location>
        <begin position="758"/>
        <end position="770"/>
    </location>
</feature>
<dbReference type="Gene3D" id="1.20.272.10">
    <property type="match status" value="1"/>
</dbReference>
<dbReference type="RefSeq" id="WP_163112703.1">
    <property type="nucleotide sequence ID" value="NZ_JAAAWP010000013.1"/>
</dbReference>
<dbReference type="CDD" id="cd18137">
    <property type="entry name" value="HLD_clamp_pol_III_gamma_tau"/>
    <property type="match status" value="1"/>
</dbReference>
<name>A0A6L9MZD6_9ALTE</name>
<keyword evidence="3 14" id="KW-0808">Transferase</keyword>
<dbReference type="SUPFAM" id="SSF52540">
    <property type="entry name" value="P-loop containing nucleoside triphosphate hydrolases"/>
    <property type="match status" value="1"/>
</dbReference>
<dbReference type="InterPro" id="IPR003593">
    <property type="entry name" value="AAA+_ATPase"/>
</dbReference>
<dbReference type="Pfam" id="PF12170">
    <property type="entry name" value="DNA_pol3_tau_5"/>
    <property type="match status" value="1"/>
</dbReference>
<keyword evidence="9" id="KW-0067">ATP-binding</keyword>
<dbReference type="SUPFAM" id="SSF48019">
    <property type="entry name" value="post-AAA+ oligomerization domain-like"/>
    <property type="match status" value="1"/>
</dbReference>
<dbReference type="NCBIfam" id="TIGR02397">
    <property type="entry name" value="dnaX_nterm"/>
    <property type="match status" value="1"/>
</dbReference>
<dbReference type="EC" id="2.7.7.7" evidence="2"/>
<evidence type="ECO:0000256" key="8">
    <source>
        <dbReference type="ARBA" id="ARBA00022833"/>
    </source>
</evidence>
<dbReference type="Gene3D" id="1.10.8.60">
    <property type="match status" value="1"/>
</dbReference>
<feature type="compositionally biased region" description="Polar residues" evidence="12">
    <location>
        <begin position="530"/>
        <end position="557"/>
    </location>
</feature>
<feature type="compositionally biased region" description="Polar residues" evidence="12">
    <location>
        <begin position="822"/>
        <end position="845"/>
    </location>
</feature>
<keyword evidence="4 14" id="KW-0548">Nucleotidyltransferase</keyword>
<feature type="compositionally biased region" description="Polar residues" evidence="12">
    <location>
        <begin position="414"/>
        <end position="428"/>
    </location>
</feature>
<evidence type="ECO:0000256" key="6">
    <source>
        <dbReference type="ARBA" id="ARBA00022723"/>
    </source>
</evidence>
<organism evidence="14 15">
    <name type="scientific">Alteromonas hispanica</name>
    <dbReference type="NCBI Taxonomy" id="315421"/>
    <lineage>
        <taxon>Bacteria</taxon>
        <taxon>Pseudomonadati</taxon>
        <taxon>Pseudomonadota</taxon>
        <taxon>Gammaproteobacteria</taxon>
        <taxon>Alteromonadales</taxon>
        <taxon>Alteromonadaceae</taxon>
        <taxon>Alteromonas/Salinimonas group</taxon>
        <taxon>Alteromonas</taxon>
    </lineage>
</organism>
<proteinExistence type="inferred from homology"/>
<dbReference type="CDD" id="cd00009">
    <property type="entry name" value="AAA"/>
    <property type="match status" value="1"/>
</dbReference>
<evidence type="ECO:0000256" key="4">
    <source>
        <dbReference type="ARBA" id="ARBA00022695"/>
    </source>
</evidence>
<feature type="compositionally biased region" description="Polar residues" evidence="12">
    <location>
        <begin position="612"/>
        <end position="626"/>
    </location>
</feature>
<dbReference type="NCBIfam" id="NF005942">
    <property type="entry name" value="PRK07994.1"/>
    <property type="match status" value="1"/>
</dbReference>
<dbReference type="Gene3D" id="3.40.50.300">
    <property type="entry name" value="P-loop containing nucleotide triphosphate hydrolases"/>
    <property type="match status" value="1"/>
</dbReference>
<dbReference type="FunFam" id="1.10.8.60:FF:000013">
    <property type="entry name" value="DNA polymerase III subunit gamma/tau"/>
    <property type="match status" value="1"/>
</dbReference>
<evidence type="ECO:0000256" key="1">
    <source>
        <dbReference type="ARBA" id="ARBA00006360"/>
    </source>
</evidence>
<evidence type="ECO:0000256" key="11">
    <source>
        <dbReference type="ARBA" id="ARBA00049244"/>
    </source>
</evidence>
<feature type="compositionally biased region" description="Acidic residues" evidence="12">
    <location>
        <begin position="738"/>
        <end position="749"/>
    </location>
</feature>
<dbReference type="InterPro" id="IPR038249">
    <property type="entry name" value="PolIII_tau_V_sf"/>
</dbReference>
<dbReference type="Gene3D" id="3.30.300.150">
    <property type="entry name" value="DNA polymerase III, tau subunit, domain V"/>
    <property type="match status" value="1"/>
</dbReference>
<dbReference type="InterPro" id="IPR050238">
    <property type="entry name" value="DNA_Rep/Repair_Clamp_Loader"/>
</dbReference>
<accession>A0A6L9MZD6</accession>
<feature type="compositionally biased region" description="Low complexity" evidence="12">
    <location>
        <begin position="808"/>
        <end position="821"/>
    </location>
</feature>
<dbReference type="Pfam" id="PF12169">
    <property type="entry name" value="DNA_pol3_gamma3"/>
    <property type="match status" value="1"/>
</dbReference>
<dbReference type="SMART" id="SM00382">
    <property type="entry name" value="AAA"/>
    <property type="match status" value="1"/>
</dbReference>
<dbReference type="InterPro" id="IPR021029">
    <property type="entry name" value="DNA_pol_III_tau_dom-5"/>
</dbReference>
<dbReference type="InterPro" id="IPR022754">
    <property type="entry name" value="DNA_pol_III_gamma-3"/>
</dbReference>